<dbReference type="WBParaSite" id="ES5_v2.g21870.t1">
    <property type="protein sequence ID" value="ES5_v2.g21870.t1"/>
    <property type="gene ID" value="ES5_v2.g21870"/>
</dbReference>
<protein>
    <submittedName>
        <fullName evidence="2">Uncharacterized protein</fullName>
    </submittedName>
</protein>
<organism evidence="1 2">
    <name type="scientific">Panagrolaimus sp. ES5</name>
    <dbReference type="NCBI Taxonomy" id="591445"/>
    <lineage>
        <taxon>Eukaryota</taxon>
        <taxon>Metazoa</taxon>
        <taxon>Ecdysozoa</taxon>
        <taxon>Nematoda</taxon>
        <taxon>Chromadorea</taxon>
        <taxon>Rhabditida</taxon>
        <taxon>Tylenchina</taxon>
        <taxon>Panagrolaimomorpha</taxon>
        <taxon>Panagrolaimoidea</taxon>
        <taxon>Panagrolaimidae</taxon>
        <taxon>Panagrolaimus</taxon>
    </lineage>
</organism>
<dbReference type="Proteomes" id="UP000887579">
    <property type="component" value="Unplaced"/>
</dbReference>
<accession>A0AC34FX64</accession>
<evidence type="ECO:0000313" key="1">
    <source>
        <dbReference type="Proteomes" id="UP000887579"/>
    </source>
</evidence>
<evidence type="ECO:0000313" key="2">
    <source>
        <dbReference type="WBParaSite" id="ES5_v2.g21870.t1"/>
    </source>
</evidence>
<name>A0AC34FX64_9BILA</name>
<sequence>MIIKSAESKEATLLHMKNIIKLSSINSKVEDTCETTKSRSFNLLIWLRIKKLKDLSSPNNEDGSNCESGLSDTFEIIKCQKYVRNFDPF</sequence>
<reference evidence="2" key="1">
    <citation type="submission" date="2022-11" db="UniProtKB">
        <authorList>
            <consortium name="WormBaseParasite"/>
        </authorList>
    </citation>
    <scope>IDENTIFICATION</scope>
</reference>
<proteinExistence type="predicted"/>